<gene>
    <name evidence="2" type="ORF">DLM75_16865</name>
</gene>
<evidence type="ECO:0000313" key="2">
    <source>
        <dbReference type="EMBL" id="RHX87184.1"/>
    </source>
</evidence>
<proteinExistence type="predicted"/>
<comment type="caution">
    <text evidence="2">The sequence shown here is derived from an EMBL/GenBank/DDBJ whole genome shotgun (WGS) entry which is preliminary data.</text>
</comment>
<accession>A0A396Z0L4</accession>
<evidence type="ECO:0000256" key="1">
    <source>
        <dbReference type="SAM" id="Phobius"/>
    </source>
</evidence>
<organism evidence="2 3">
    <name type="scientific">Leptospira stimsonii</name>
    <dbReference type="NCBI Taxonomy" id="2202203"/>
    <lineage>
        <taxon>Bacteria</taxon>
        <taxon>Pseudomonadati</taxon>
        <taxon>Spirochaetota</taxon>
        <taxon>Spirochaetia</taxon>
        <taxon>Leptospirales</taxon>
        <taxon>Leptospiraceae</taxon>
        <taxon>Leptospira</taxon>
    </lineage>
</organism>
<protein>
    <submittedName>
        <fullName evidence="2">Uncharacterized protein</fullName>
    </submittedName>
</protein>
<dbReference type="AlphaFoldDB" id="A0A396Z0L4"/>
<keyword evidence="1" id="KW-0472">Membrane</keyword>
<dbReference type="Proteomes" id="UP000265798">
    <property type="component" value="Unassembled WGS sequence"/>
</dbReference>
<keyword evidence="1" id="KW-0812">Transmembrane</keyword>
<dbReference type="RefSeq" id="WP_118969691.1">
    <property type="nucleotide sequence ID" value="NZ_QHCT01000005.1"/>
</dbReference>
<dbReference type="EMBL" id="QHCT01000005">
    <property type="protein sequence ID" value="RHX87184.1"/>
    <property type="molecule type" value="Genomic_DNA"/>
</dbReference>
<feature type="transmembrane region" description="Helical" evidence="1">
    <location>
        <begin position="107"/>
        <end position="126"/>
    </location>
</feature>
<reference evidence="3" key="1">
    <citation type="submission" date="2018-05" db="EMBL/GenBank/DDBJ databases">
        <title>Leptospira yasudae sp. nov. and Leptospira stimsonii sp. nov., two pathogenic species of the genus Leptospira isolated from environmental sources.</title>
        <authorList>
            <person name="Casanovas-Massana A."/>
            <person name="Hamond C."/>
            <person name="Santos L.A."/>
            <person name="Hacker K.P."/>
            <person name="Balassiano I."/>
            <person name="Medeiros M.A."/>
            <person name="Reis M.G."/>
            <person name="Ko A.I."/>
            <person name="Wunder E.A."/>
        </authorList>
    </citation>
    <scope>NUCLEOTIDE SEQUENCE [LARGE SCALE GENOMIC DNA]</scope>
    <source>
        <strain evidence="3">Yale</strain>
    </source>
</reference>
<sequence>MVRYSFFWLLLLVFAFLNAMIRELTYKNIFGEFLSHQISVFTGIFLLSFPIAGVAKYFPFSSARQAIVVGLLWLILTELFEYGMIVLWSKKSISEFSQAHDVFHGELWILILIWIAVSPYLFYRFLSRS</sequence>
<feature type="transmembrane region" description="Helical" evidence="1">
    <location>
        <begin position="67"/>
        <end position="87"/>
    </location>
</feature>
<dbReference type="OrthoDB" id="330218at2"/>
<evidence type="ECO:0000313" key="3">
    <source>
        <dbReference type="Proteomes" id="UP000265798"/>
    </source>
</evidence>
<name>A0A396Z0L4_9LEPT</name>
<feature type="transmembrane region" description="Helical" evidence="1">
    <location>
        <begin position="37"/>
        <end position="55"/>
    </location>
</feature>
<keyword evidence="1" id="KW-1133">Transmembrane helix</keyword>